<dbReference type="Proteomes" id="UP000215335">
    <property type="component" value="Unassembled WGS sequence"/>
</dbReference>
<keyword evidence="5" id="KW-1185">Reference proteome</keyword>
<name>A0A232FB10_9HYME</name>
<evidence type="ECO:0000256" key="3">
    <source>
        <dbReference type="RuleBase" id="RU000363"/>
    </source>
</evidence>
<dbReference type="InterPro" id="IPR036291">
    <property type="entry name" value="NAD(P)-bd_dom_sf"/>
</dbReference>
<dbReference type="GO" id="GO:0016616">
    <property type="term" value="F:oxidoreductase activity, acting on the CH-OH group of donors, NAD or NADP as acceptor"/>
    <property type="evidence" value="ECO:0007669"/>
    <property type="project" value="UniProtKB-ARBA"/>
</dbReference>
<dbReference type="Gene3D" id="3.40.50.720">
    <property type="entry name" value="NAD(P)-binding Rossmann-like Domain"/>
    <property type="match status" value="1"/>
</dbReference>
<accession>A0A232FB10</accession>
<dbReference type="EMBL" id="NNAY01000490">
    <property type="protein sequence ID" value="OXU28026.1"/>
    <property type="molecule type" value="Genomic_DNA"/>
</dbReference>
<dbReference type="PANTHER" id="PTHR43115">
    <property type="entry name" value="DEHYDROGENASE/REDUCTASE SDR FAMILY MEMBER 11"/>
    <property type="match status" value="1"/>
</dbReference>
<protein>
    <submittedName>
        <fullName evidence="4">Uncharacterized protein</fullName>
    </submittedName>
</protein>
<evidence type="ECO:0000313" key="5">
    <source>
        <dbReference type="Proteomes" id="UP000215335"/>
    </source>
</evidence>
<keyword evidence="2" id="KW-0560">Oxidoreductase</keyword>
<dbReference type="FunFam" id="3.40.50.720:FF:000047">
    <property type="entry name" value="NADP-dependent L-serine/L-allo-threonine dehydrogenase"/>
    <property type="match status" value="1"/>
</dbReference>
<dbReference type="STRING" id="543379.A0A232FB10"/>
<organism evidence="4 5">
    <name type="scientific">Trichomalopsis sarcophagae</name>
    <dbReference type="NCBI Taxonomy" id="543379"/>
    <lineage>
        <taxon>Eukaryota</taxon>
        <taxon>Metazoa</taxon>
        <taxon>Ecdysozoa</taxon>
        <taxon>Arthropoda</taxon>
        <taxon>Hexapoda</taxon>
        <taxon>Insecta</taxon>
        <taxon>Pterygota</taxon>
        <taxon>Neoptera</taxon>
        <taxon>Endopterygota</taxon>
        <taxon>Hymenoptera</taxon>
        <taxon>Apocrita</taxon>
        <taxon>Proctotrupomorpha</taxon>
        <taxon>Chalcidoidea</taxon>
        <taxon>Pteromalidae</taxon>
        <taxon>Pteromalinae</taxon>
        <taxon>Trichomalopsis</taxon>
    </lineage>
</organism>
<dbReference type="OrthoDB" id="1933717at2759"/>
<evidence type="ECO:0000256" key="1">
    <source>
        <dbReference type="ARBA" id="ARBA00006484"/>
    </source>
</evidence>
<comment type="similarity">
    <text evidence="1 3">Belongs to the short-chain dehydrogenases/reductases (SDR) family.</text>
</comment>
<proteinExistence type="inferred from homology"/>
<dbReference type="SUPFAM" id="SSF51735">
    <property type="entry name" value="NAD(P)-binding Rossmann-fold domains"/>
    <property type="match status" value="1"/>
</dbReference>
<dbReference type="InterPro" id="IPR002347">
    <property type="entry name" value="SDR_fam"/>
</dbReference>
<dbReference type="AlphaFoldDB" id="A0A232FB10"/>
<sequence length="247" mass="27370">MDRWINKVALVTGASGGIGRAVAELLVHHGMKVVGIARRVDKMKVLADEWKNKPGKLIPIQCDLSNEMEIIRTMEWIEKNLGVVEILVNCAAVNLPALIVEGGIEDWRKTMDVNVLGVVILTQEMLKQLKKKGLDTGIIVNINDICAWHSMDCNRPVSSSYLTAKTALRNMTDNLRVELARMHSNVKVISVVAGLVDTAMTERTLREKPRLALQPKDVADAVLMAIQTPDTVLIRDLVITPIRDIIV</sequence>
<dbReference type="Pfam" id="PF00106">
    <property type="entry name" value="adh_short"/>
    <property type="match status" value="1"/>
</dbReference>
<dbReference type="PRINTS" id="PR00081">
    <property type="entry name" value="GDHRDH"/>
</dbReference>
<reference evidence="4 5" key="1">
    <citation type="journal article" date="2017" name="Curr. Biol.">
        <title>The Evolution of Venom by Co-option of Single-Copy Genes.</title>
        <authorList>
            <person name="Martinson E.O."/>
            <person name="Mrinalini"/>
            <person name="Kelkar Y.D."/>
            <person name="Chang C.H."/>
            <person name="Werren J.H."/>
        </authorList>
    </citation>
    <scope>NUCLEOTIDE SEQUENCE [LARGE SCALE GENOMIC DNA]</scope>
    <source>
        <strain evidence="4 5">Alberta</strain>
        <tissue evidence="4">Whole body</tissue>
    </source>
</reference>
<evidence type="ECO:0000256" key="2">
    <source>
        <dbReference type="ARBA" id="ARBA00023002"/>
    </source>
</evidence>
<dbReference type="PRINTS" id="PR00080">
    <property type="entry name" value="SDRFAMILY"/>
</dbReference>
<dbReference type="PANTHER" id="PTHR43115:SF4">
    <property type="entry name" value="DEHYDROGENASE_REDUCTASE SDR FAMILY MEMBER 11"/>
    <property type="match status" value="1"/>
</dbReference>
<gene>
    <name evidence="4" type="ORF">TSAR_002167</name>
</gene>
<comment type="caution">
    <text evidence="4">The sequence shown here is derived from an EMBL/GenBank/DDBJ whole genome shotgun (WGS) entry which is preliminary data.</text>
</comment>
<evidence type="ECO:0000313" key="4">
    <source>
        <dbReference type="EMBL" id="OXU28026.1"/>
    </source>
</evidence>